<evidence type="ECO:0000256" key="8">
    <source>
        <dbReference type="ARBA" id="ARBA00023277"/>
    </source>
</evidence>
<dbReference type="GO" id="GO:0030170">
    <property type="term" value="F:pyridoxal phosphate binding"/>
    <property type="evidence" value="ECO:0007669"/>
    <property type="project" value="InterPro"/>
</dbReference>
<evidence type="ECO:0000313" key="12">
    <source>
        <dbReference type="EMBL" id="GEO40069.1"/>
    </source>
</evidence>
<keyword evidence="6 11" id="KW-0808">Transferase</keyword>
<dbReference type="PIRSF" id="PIRSF000460">
    <property type="entry name" value="Pprylas_GlgP"/>
    <property type="match status" value="1"/>
</dbReference>
<keyword evidence="13" id="KW-1185">Reference proteome</keyword>
<dbReference type="SUPFAM" id="SSF53756">
    <property type="entry name" value="UDP-Glycosyltransferase/glycogen phosphorylase"/>
    <property type="match status" value="1"/>
</dbReference>
<evidence type="ECO:0000256" key="7">
    <source>
        <dbReference type="ARBA" id="ARBA00022898"/>
    </source>
</evidence>
<dbReference type="AlphaFoldDB" id="A0A512DUB7"/>
<evidence type="ECO:0000256" key="4">
    <source>
        <dbReference type="ARBA" id="ARBA00022600"/>
    </source>
</evidence>
<organism evidence="12 13">
    <name type="scientific">Skermanella aerolata</name>
    <dbReference type="NCBI Taxonomy" id="393310"/>
    <lineage>
        <taxon>Bacteria</taxon>
        <taxon>Pseudomonadati</taxon>
        <taxon>Pseudomonadota</taxon>
        <taxon>Alphaproteobacteria</taxon>
        <taxon>Rhodospirillales</taxon>
        <taxon>Azospirillaceae</taxon>
        <taxon>Skermanella</taxon>
    </lineage>
</organism>
<dbReference type="GO" id="GO:0005737">
    <property type="term" value="C:cytoplasm"/>
    <property type="evidence" value="ECO:0007669"/>
    <property type="project" value="TreeGrafter"/>
</dbReference>
<dbReference type="PANTHER" id="PTHR11468:SF3">
    <property type="entry name" value="GLYCOGEN PHOSPHORYLASE, LIVER FORM"/>
    <property type="match status" value="1"/>
</dbReference>
<dbReference type="InterPro" id="IPR035090">
    <property type="entry name" value="Pyridoxal_P_attach_site"/>
</dbReference>
<accession>A0A512DUB7</accession>
<dbReference type="FunFam" id="3.40.50.2000:FF:000005">
    <property type="entry name" value="Alpha-1,4 glucan phosphorylase"/>
    <property type="match status" value="1"/>
</dbReference>
<gene>
    <name evidence="12" type="ORF">SAE02_42170</name>
</gene>
<keyword evidence="4" id="KW-0321">Glycogen metabolism</keyword>
<name>A0A512DUB7_9PROT</name>
<dbReference type="FunFam" id="3.40.50.2000:FF:000149">
    <property type="entry name" value="Glycogen phosphorylase, muscle form"/>
    <property type="match status" value="1"/>
</dbReference>
<evidence type="ECO:0000313" key="13">
    <source>
        <dbReference type="Proteomes" id="UP000321523"/>
    </source>
</evidence>
<dbReference type="Pfam" id="PF00343">
    <property type="entry name" value="Phosphorylase"/>
    <property type="match status" value="1"/>
</dbReference>
<evidence type="ECO:0000256" key="9">
    <source>
        <dbReference type="ARBA" id="ARBA00025174"/>
    </source>
</evidence>
<protein>
    <recommendedName>
        <fullName evidence="11">Alpha-1,4 glucan phosphorylase</fullName>
        <ecNumber evidence="11">2.4.1.1</ecNumber>
    </recommendedName>
</protein>
<dbReference type="Gene3D" id="3.40.50.2000">
    <property type="entry name" value="Glycogen Phosphorylase B"/>
    <property type="match status" value="2"/>
</dbReference>
<dbReference type="EMBL" id="BJYZ01000019">
    <property type="protein sequence ID" value="GEO40069.1"/>
    <property type="molecule type" value="Genomic_DNA"/>
</dbReference>
<dbReference type="InterPro" id="IPR011833">
    <property type="entry name" value="Glycg_phsphrylas"/>
</dbReference>
<proteinExistence type="inferred from homology"/>
<dbReference type="EC" id="2.4.1.1" evidence="11"/>
<dbReference type="GO" id="GO:0005980">
    <property type="term" value="P:glycogen catabolic process"/>
    <property type="evidence" value="ECO:0007669"/>
    <property type="project" value="TreeGrafter"/>
</dbReference>
<reference evidence="12 13" key="1">
    <citation type="submission" date="2019-07" db="EMBL/GenBank/DDBJ databases">
        <title>Whole genome shotgun sequence of Skermanella aerolata NBRC 106429.</title>
        <authorList>
            <person name="Hosoyama A."/>
            <person name="Uohara A."/>
            <person name="Ohji S."/>
            <person name="Ichikawa N."/>
        </authorList>
    </citation>
    <scope>NUCLEOTIDE SEQUENCE [LARGE SCALE GENOMIC DNA]</scope>
    <source>
        <strain evidence="12 13">NBRC 106429</strain>
    </source>
</reference>
<keyword evidence="8 11" id="KW-0119">Carbohydrate metabolism</keyword>
<comment type="similarity">
    <text evidence="3 11">Belongs to the glycogen phosphorylase family.</text>
</comment>
<keyword evidence="7 10" id="KW-0663">Pyridoxal phosphate</keyword>
<dbReference type="GO" id="GO:0008184">
    <property type="term" value="F:glycogen phosphorylase activity"/>
    <property type="evidence" value="ECO:0007669"/>
    <property type="project" value="InterPro"/>
</dbReference>
<comment type="function">
    <text evidence="11">Allosteric enzyme that catalyzes the rate-limiting step in glycogen catabolism, the phosphorolytic cleavage of glycogen to produce glucose-1-phosphate, and plays a central role in maintaining cellular and organismal glucose homeostasis.</text>
</comment>
<evidence type="ECO:0000256" key="11">
    <source>
        <dbReference type="RuleBase" id="RU000587"/>
    </source>
</evidence>
<dbReference type="CDD" id="cd04300">
    <property type="entry name" value="GT35_Glycogen_Phosphorylase"/>
    <property type="match status" value="1"/>
</dbReference>
<evidence type="ECO:0000256" key="1">
    <source>
        <dbReference type="ARBA" id="ARBA00001275"/>
    </source>
</evidence>
<evidence type="ECO:0000256" key="5">
    <source>
        <dbReference type="ARBA" id="ARBA00022676"/>
    </source>
</evidence>
<sequence>MTRARQSQVGWSEAAADMDAAQGGHAMGSDGIAVDTPDMSKLLQQYGCGPIRFTGTSDALYERHLMFDNVADLSTLGPRERFEAVARSVRDVLSQRWVLTEQTYARQNPKRVYYLSMEFLVGRSLTNNLLNLLLDPVVKRATADKGLDWIAVLEQEPDAGLGNGGLGRLAACFIDSMATMQLPAMGYGLRYEYGIFKQTIRDGWQVEQPDNWLRRPDPWEVVRPEEKVEVKLGCSFEVRGGTLGVIVGRPSSLLGIPYDRPVVGYGGKTVNTLRLWAAAAPDTFDFQAFSAGDFVGALAERLTAESLTRVLYPDDSTSMGQGLRFVQEYFLVACSLADLVRRFRLHNSDQGIPNWSKLPAKAAIQLNDTHPSLAVPELMRLLLDEARLGWDEAWNLTRQTLAYTNHTLLPEALEKWPLPWFALLLPRHLEIILEIDRRLTEEVQARFPGDDGRVERVSLIEEGAERKIRMANLAIVGSHSTNGVAAIHSDLLRTVTVKDLAEMFPESFSNKTNGVTPRRWLLLANPHLARSITNAIGDGWVTDLGELERLKPLAEDKGFRDAVRTAKREAKSRFADWLQSTSGVTVDPDTIFDCQIKRIHEYKRQLLNALRVVVLYNRLRENPDLEMAPRTFFFAGKAAPAYHLAKIIIKFLNNLAGAIDGDPAVRGRLKVVFLPEYSVSLAERLIPASDVSNQISTAGYEASGTSNMKFMMNGALTIGTRDGATIEMAEAAGEDNFFMFGLTAEQVAGSRSWYSPHWHYDNEPETRAALDLIFSDHFSRFEPGIFEPLRQTLLTGGDHYMHLADLKAYLEADNRLLELYRDPDEWARKVIVNVASSGKFSSDRTIAEYAAEIWDAKPCPVP</sequence>
<dbReference type="NCBIfam" id="TIGR02093">
    <property type="entry name" value="P_ylase"/>
    <property type="match status" value="1"/>
</dbReference>
<evidence type="ECO:0000256" key="6">
    <source>
        <dbReference type="ARBA" id="ARBA00022679"/>
    </source>
</evidence>
<dbReference type="PANTHER" id="PTHR11468">
    <property type="entry name" value="GLYCOGEN PHOSPHORYLASE"/>
    <property type="match status" value="1"/>
</dbReference>
<evidence type="ECO:0000256" key="2">
    <source>
        <dbReference type="ARBA" id="ARBA00001933"/>
    </source>
</evidence>
<keyword evidence="5 11" id="KW-0328">Glycosyltransferase</keyword>
<comment type="caution">
    <text evidence="12">The sequence shown here is derived from an EMBL/GenBank/DDBJ whole genome shotgun (WGS) entry which is preliminary data.</text>
</comment>
<dbReference type="RefSeq" id="WP_244619594.1">
    <property type="nucleotide sequence ID" value="NZ_BJYZ01000019.1"/>
</dbReference>
<dbReference type="PROSITE" id="PS00102">
    <property type="entry name" value="PHOSPHORYLASE"/>
    <property type="match status" value="1"/>
</dbReference>
<comment type="cofactor">
    <cofactor evidence="2 11">
        <name>pyridoxal 5'-phosphate</name>
        <dbReference type="ChEBI" id="CHEBI:597326"/>
    </cofactor>
</comment>
<evidence type="ECO:0000256" key="10">
    <source>
        <dbReference type="PIRSR" id="PIRSR000460-1"/>
    </source>
</evidence>
<dbReference type="Proteomes" id="UP000321523">
    <property type="component" value="Unassembled WGS sequence"/>
</dbReference>
<comment type="catalytic activity">
    <reaction evidence="1 11">
        <text>[(1-&gt;4)-alpha-D-glucosyl](n) + phosphate = [(1-&gt;4)-alpha-D-glucosyl](n-1) + alpha-D-glucose 1-phosphate</text>
        <dbReference type="Rhea" id="RHEA:41732"/>
        <dbReference type="Rhea" id="RHEA-COMP:9584"/>
        <dbReference type="Rhea" id="RHEA-COMP:9586"/>
        <dbReference type="ChEBI" id="CHEBI:15444"/>
        <dbReference type="ChEBI" id="CHEBI:43474"/>
        <dbReference type="ChEBI" id="CHEBI:58601"/>
        <dbReference type="EC" id="2.4.1.1"/>
    </reaction>
</comment>
<evidence type="ECO:0000256" key="3">
    <source>
        <dbReference type="ARBA" id="ARBA00006047"/>
    </source>
</evidence>
<comment type="function">
    <text evidence="9">Phosphorylase is an important allosteric enzyme in carbohydrate metabolism. Enzymes from different sources differ in their regulatory mechanisms and in their natural substrates. However, all known phosphorylases share catalytic and structural properties.</text>
</comment>
<dbReference type="InterPro" id="IPR000811">
    <property type="entry name" value="Glyco_trans_35"/>
</dbReference>
<feature type="modified residue" description="N6-(pyridoxal phosphate)lysine" evidence="10">
    <location>
        <position position="709"/>
    </location>
</feature>